<dbReference type="EMBL" id="SLWM01000020">
    <property type="protein sequence ID" value="TCO14487.1"/>
    <property type="molecule type" value="Genomic_DNA"/>
</dbReference>
<sequence>MHATDLLSALDGLPYGERARLIAQEARRLRGTPDLPELIAELDSGEPFERAVGLQLAQIAGDIDHVARLLADPDSVIQARALAAAGRGVAVSDDALRALYDDAPAALRSRLLSVIHRTGRQGLAARLIDDQRDRWGDQAASAFLSSTDRSTVERLLPELAYCLNAGMWERLARRHPEPVLDYATRTLPGDEGAREEWWGGVGFGVVGAFDHAAERVFALLKDALSPDQLPSAVVGILGRLVDLDPSGVLAILTTPERASAVREALTPAVRRRLYRFSDDELAALGRLLWPAVGGLLSDLPPARRAVVFEKATTSIELSQTALLGSVLRVLPLAVRQDQARRMLTMAEIREDHRQRWEVTSHLPFEEAFALLEPEVRRPDVDDRAAVYRTVINSAGLSREPASIEQALTWATRVRNERDQVRNTVLLAAAGLPPSLLTDQHVAALQTLLTDALEARDTSWSSRSALNQLAELAVRQGALGNHHGLLRWGLDAHARLTESRGTVGLYGLIDGLPRGRELAIYETLRPYVESAAKRREFDLAFAIAGAFGRRGWTIDHLHAILEQAVWSNQEYTVERAAHLWLEPTTTRSERTARIIGRDVGMARWQPVWNAVTECRTDLLDPVLAEPDRIRRFSRNHPAWQVSDSALRRWLPRQHRRYAELVAAAANDSRMPEWARATAVSTLGHIPGVGRAAVEPFLTSDAVLLQEAALAALAWTDRPEQALAVLLRHGGDDRARVALYAATRAARFVRPSLLAETFRPVLVGEGVKVTSRKEAARLLGELRAPGAGEVLTEAWADAHRDVKAAITSAASQYLLHEPASWALLQEAVHDSPATATVLAQRSPSTMASKYRSHYADLLIAVTNRPETEVVRLALLSMRFWARFNPAAVPVCAAFITDLSIRNSTWSDGTTTLATIAATTPELALDEVLSVVRLLVRLETNPNVPNATPDRDRPARQRLTVLVNSLTAAFGMKSTEARQVLRLVADEVTAPEYVHCRLQLLVKALRWEVLYDELSALASLVADRPVATFDAVDQLSKRLSNSHAYWTPDDLVEPAARLAARSRTVDCLLALSLTAAAGRRAGWPLTWRTQLAELRNHPAADVRHAALDLVTASES</sequence>
<organism evidence="1 2">
    <name type="scientific">Kribbella orskensis</name>
    <dbReference type="NCBI Taxonomy" id="2512216"/>
    <lineage>
        <taxon>Bacteria</taxon>
        <taxon>Bacillati</taxon>
        <taxon>Actinomycetota</taxon>
        <taxon>Actinomycetes</taxon>
        <taxon>Propionibacteriales</taxon>
        <taxon>Kribbellaceae</taxon>
        <taxon>Kribbella</taxon>
    </lineage>
</organism>
<dbReference type="InterPro" id="IPR016024">
    <property type="entry name" value="ARM-type_fold"/>
</dbReference>
<comment type="caution">
    <text evidence="1">The sequence shown here is derived from an EMBL/GenBank/DDBJ whole genome shotgun (WGS) entry which is preliminary data.</text>
</comment>
<evidence type="ECO:0000313" key="2">
    <source>
        <dbReference type="Proteomes" id="UP000295818"/>
    </source>
</evidence>
<proteinExistence type="predicted"/>
<gene>
    <name evidence="1" type="ORF">EV644_120111</name>
</gene>
<evidence type="ECO:0008006" key="3">
    <source>
        <dbReference type="Google" id="ProtNLM"/>
    </source>
</evidence>
<keyword evidence="2" id="KW-1185">Reference proteome</keyword>
<dbReference type="SUPFAM" id="SSF48371">
    <property type="entry name" value="ARM repeat"/>
    <property type="match status" value="1"/>
</dbReference>
<accession>A0ABY2BE88</accession>
<reference evidence="1 2" key="1">
    <citation type="journal article" date="2015" name="Stand. Genomic Sci.">
        <title>Genomic Encyclopedia of Bacterial and Archaeal Type Strains, Phase III: the genomes of soil and plant-associated and newly described type strains.</title>
        <authorList>
            <person name="Whitman W.B."/>
            <person name="Woyke T."/>
            <person name="Klenk H.P."/>
            <person name="Zhou Y."/>
            <person name="Lilburn T.G."/>
            <person name="Beck B.J."/>
            <person name="De Vos P."/>
            <person name="Vandamme P."/>
            <person name="Eisen J.A."/>
            <person name="Garrity G."/>
            <person name="Hugenholtz P."/>
            <person name="Kyrpides N.C."/>
        </authorList>
    </citation>
    <scope>NUCLEOTIDE SEQUENCE [LARGE SCALE GENOMIC DNA]</scope>
    <source>
        <strain evidence="1 2">VKM Ac-2538</strain>
    </source>
</reference>
<name>A0ABY2BE88_9ACTN</name>
<dbReference type="Proteomes" id="UP000295818">
    <property type="component" value="Unassembled WGS sequence"/>
</dbReference>
<protein>
    <recommendedName>
        <fullName evidence="3">HEAT repeat protein</fullName>
    </recommendedName>
</protein>
<evidence type="ECO:0000313" key="1">
    <source>
        <dbReference type="EMBL" id="TCO14487.1"/>
    </source>
</evidence>
<dbReference type="RefSeq" id="WP_132194165.1">
    <property type="nucleotide sequence ID" value="NZ_SLWM01000020.1"/>
</dbReference>